<dbReference type="STRING" id="94237.ENSMMOP00000014860"/>
<evidence type="ECO:0000256" key="1">
    <source>
        <dbReference type="SAM" id="MobiDB-lite"/>
    </source>
</evidence>
<feature type="region of interest" description="Disordered" evidence="1">
    <location>
        <begin position="471"/>
        <end position="490"/>
    </location>
</feature>
<keyword evidence="3" id="KW-1185">Reference proteome</keyword>
<proteinExistence type="predicted"/>
<feature type="compositionally biased region" description="Basic and acidic residues" evidence="1">
    <location>
        <begin position="123"/>
        <end position="132"/>
    </location>
</feature>
<name>A0A3Q4B9K6_MOLML</name>
<accession>A0A3Q4B9K6</accession>
<dbReference type="Ensembl" id="ENSMMOT00000015105.1">
    <property type="protein sequence ID" value="ENSMMOP00000014860.1"/>
    <property type="gene ID" value="ENSMMOG00000011362.1"/>
</dbReference>
<sequence length="583" mass="64508">MNLGQTWQIFEDSVCSDSSCQSGTTVGESKVAEKGVTIKEVAADTKVGAYHIDSSIKECRKHICKSHAICSAIDLRISEVVKEHVGFSLIGSYDDRKSKSQSMHNLSSLACHFGCDRQTEKELRDEKDDKVQEGAVLSQHQSLESTSSENTTEHLADLPVELRTGHESNVLKSQVAHKFDRTDDFPDMTSKMRTPKERIQKRHSLPPQAMSQKTSVDKTVLHAKMGKQQCTLKSQDSTMHFASSDINPFVHQWQDNDPNRHNYKNPVFGSAADLSSKSPLLNSAEKRITRCCSFDNGLNGQNSPFNSHLSTFAIKKGLSSTLSSMEDFKEQVSKTSQHTSCQKASVDIHSHPTDNSSSHSVLGGQMNEIMFVYSSGQQNTSSTQRKMTCEQGTQTERCLHTSNSSESPTWASMESMSAHLSKLIHSTSNLLGDSSPVSVNLSDISVSYYESNDYTKRDRSTQTAVDFGIETQKSSKPAEKEVTVKQTPSEMSKPHEVSLIVKVIGPQVVSVYQDKSVHCAVKRNVKSISDARVNNSAAGQSPSKHPRSVPQEVTYSSKLSAGMPSRRMEYLQQLRQEVIDSTR</sequence>
<dbReference type="PANTHER" id="PTHR47117:SF8">
    <property type="entry name" value="KINESIN FAMILY MEMBER 16B"/>
    <property type="match status" value="1"/>
</dbReference>
<dbReference type="Proteomes" id="UP000261620">
    <property type="component" value="Unplaced"/>
</dbReference>
<feature type="region of interest" description="Disordered" evidence="1">
    <location>
        <begin position="123"/>
        <end position="153"/>
    </location>
</feature>
<dbReference type="OMA" id="HICKSHA"/>
<feature type="region of interest" description="Disordered" evidence="1">
    <location>
        <begin position="532"/>
        <end position="565"/>
    </location>
</feature>
<evidence type="ECO:0000313" key="3">
    <source>
        <dbReference type="Proteomes" id="UP000261620"/>
    </source>
</evidence>
<reference evidence="2" key="1">
    <citation type="submission" date="2025-08" db="UniProtKB">
        <authorList>
            <consortium name="Ensembl"/>
        </authorList>
    </citation>
    <scope>IDENTIFICATION</scope>
</reference>
<reference evidence="2" key="2">
    <citation type="submission" date="2025-09" db="UniProtKB">
        <authorList>
            <consortium name="Ensembl"/>
        </authorList>
    </citation>
    <scope>IDENTIFICATION</scope>
</reference>
<evidence type="ECO:0000313" key="2">
    <source>
        <dbReference type="Ensembl" id="ENSMMOP00000014860.1"/>
    </source>
</evidence>
<protein>
    <submittedName>
        <fullName evidence="2">Uncharacterized protein</fullName>
    </submittedName>
</protein>
<organism evidence="2 3">
    <name type="scientific">Mola mola</name>
    <name type="common">Ocean sunfish</name>
    <name type="synonym">Tetraodon mola</name>
    <dbReference type="NCBI Taxonomy" id="94237"/>
    <lineage>
        <taxon>Eukaryota</taxon>
        <taxon>Metazoa</taxon>
        <taxon>Chordata</taxon>
        <taxon>Craniata</taxon>
        <taxon>Vertebrata</taxon>
        <taxon>Euteleostomi</taxon>
        <taxon>Actinopterygii</taxon>
        <taxon>Neopterygii</taxon>
        <taxon>Teleostei</taxon>
        <taxon>Neoteleostei</taxon>
        <taxon>Acanthomorphata</taxon>
        <taxon>Eupercaria</taxon>
        <taxon>Tetraodontiformes</taxon>
        <taxon>Molidae</taxon>
        <taxon>Mola</taxon>
    </lineage>
</organism>
<dbReference type="PANTHER" id="PTHR47117">
    <property type="entry name" value="STAR-RELATED LIPID TRANSFER PROTEIN 9"/>
    <property type="match status" value="1"/>
</dbReference>
<dbReference type="AlphaFoldDB" id="A0A3Q4B9K6"/>
<feature type="compositionally biased region" description="Polar residues" evidence="1">
    <location>
        <begin position="532"/>
        <end position="543"/>
    </location>
</feature>
<feature type="region of interest" description="Disordered" evidence="1">
    <location>
        <begin position="181"/>
        <end position="214"/>
    </location>
</feature>